<dbReference type="AlphaFoldDB" id="S3C549"/>
<evidence type="ECO:0000256" key="1">
    <source>
        <dbReference type="SAM" id="SignalP"/>
    </source>
</evidence>
<organism evidence="4 5">
    <name type="scientific">Ophiostoma piceae (strain UAMH 11346)</name>
    <name type="common">Sap stain fungus</name>
    <dbReference type="NCBI Taxonomy" id="1262450"/>
    <lineage>
        <taxon>Eukaryota</taxon>
        <taxon>Fungi</taxon>
        <taxon>Dikarya</taxon>
        <taxon>Ascomycota</taxon>
        <taxon>Pezizomycotina</taxon>
        <taxon>Sordariomycetes</taxon>
        <taxon>Sordariomycetidae</taxon>
        <taxon>Ophiostomatales</taxon>
        <taxon>Ophiostomataceae</taxon>
        <taxon>Ophiostoma</taxon>
    </lineage>
</organism>
<feature type="chain" id="PRO_5004518398" evidence="1">
    <location>
        <begin position="25"/>
        <end position="668"/>
    </location>
</feature>
<dbReference type="VEuPathDB" id="FungiDB:F503_03403"/>
<evidence type="ECO:0000313" key="5">
    <source>
        <dbReference type="Proteomes" id="UP000016923"/>
    </source>
</evidence>
<dbReference type="PANTHER" id="PTHR46310:SF7">
    <property type="entry name" value="AMIDASE 1"/>
    <property type="match status" value="1"/>
</dbReference>
<dbReference type="OrthoDB" id="5423360at2759"/>
<dbReference type="InterPro" id="IPR023631">
    <property type="entry name" value="Amidase_dom"/>
</dbReference>
<proteinExistence type="predicted"/>
<dbReference type="SUPFAM" id="SSF75304">
    <property type="entry name" value="Amidase signature (AS) enzymes"/>
    <property type="match status" value="1"/>
</dbReference>
<dbReference type="InterPro" id="IPR058329">
    <property type="entry name" value="Arp1_N"/>
</dbReference>
<dbReference type="STRING" id="1262450.S3C549"/>
<gene>
    <name evidence="4" type="ORF">F503_03403</name>
</gene>
<dbReference type="Proteomes" id="UP000016923">
    <property type="component" value="Unassembled WGS sequence"/>
</dbReference>
<feature type="signal peptide" evidence="1">
    <location>
        <begin position="1"/>
        <end position="24"/>
    </location>
</feature>
<accession>S3C549</accession>
<dbReference type="EMBL" id="KE148152">
    <property type="protein sequence ID" value="EPE06976.1"/>
    <property type="molecule type" value="Genomic_DNA"/>
</dbReference>
<sequence>MPAASTAKTALGLLLSSFVAFSSGSSTGSRQLASTGLTASINGVDYYASPYPSGSLLSAVCPSLATLPSVLGFVPVTVLQDDGVSIESLGRLFSNWTVADDVFQSGFLGAVLLPPSSRHVPTSCRSQTPSAWNSSLLSASGRKPLVYSSLAPKTVPSGPYFLNVHTGDFHPVYRLYSDYAQAFVETVLQTPQGSFLPLSAHTAGSAAISIAVPSRLYYKRTAKKPLAGVRVGVKDIYRLAGIRGSNGNRAYYSLYPPANETGTAVQRLIDAGAIVVGLQKTSQFANGETATADWVDYHSPFNPRGNGYQDPSSSSAGAGASIASYDWLDIAIGSDTGGSIRGPSAKNGVFGNRPTHGLVGLDHVMPLSPDLDTAGLITRDPYLWDIAQQALYGPENYKSFANKKPNYPTQIYVVDFQISKLNSTGLDAGSRKTYETIVSAFLNGLAKVTNGSFEEFAYEDAWKESGPRPLRDTTSLNVLLNSTYATLVAKDQARLLRDQFYADYAAAHDGRRPHVNPIPLSRWAYGDSLPSSARDEAAANKTEFANWFNSQVLVKDTKDPLRCSSALMVYVGDSGSGGPSRDLYLRASPPPFGFSRGRFSPFSGCPDVVFPLPDETTVMNDVITGHEEQYPVSVDVLAARGCDGMLARLAQDLSALGLVAQPKVGSTL</sequence>
<dbReference type="HOGENOM" id="CLU_020129_1_0_1"/>
<reference evidence="4 5" key="1">
    <citation type="journal article" date="2013" name="BMC Genomics">
        <title>The genome and transcriptome of the pine saprophyte Ophiostoma piceae, and a comparison with the bark beetle-associated pine pathogen Grosmannia clavigera.</title>
        <authorList>
            <person name="Haridas S."/>
            <person name="Wang Y."/>
            <person name="Lim L."/>
            <person name="Massoumi Alamouti S."/>
            <person name="Jackman S."/>
            <person name="Docking R."/>
            <person name="Robertson G."/>
            <person name="Birol I."/>
            <person name="Bohlmann J."/>
            <person name="Breuil C."/>
        </authorList>
    </citation>
    <scope>NUCLEOTIDE SEQUENCE [LARGE SCALE GENOMIC DNA]</scope>
    <source>
        <strain evidence="4 5">UAMH 11346</strain>
    </source>
</reference>
<dbReference type="GO" id="GO:0016740">
    <property type="term" value="F:transferase activity"/>
    <property type="evidence" value="ECO:0007669"/>
    <property type="project" value="UniProtKB-KW"/>
</dbReference>
<protein>
    <submittedName>
        <fullName evidence="4">Glutamyl-trna amidotransferase</fullName>
    </submittedName>
</protein>
<keyword evidence="5" id="KW-1185">Reference proteome</keyword>
<evidence type="ECO:0000259" key="3">
    <source>
        <dbReference type="Pfam" id="PF26053"/>
    </source>
</evidence>
<evidence type="ECO:0000313" key="4">
    <source>
        <dbReference type="EMBL" id="EPE06976.1"/>
    </source>
</evidence>
<feature type="domain" description="Amidase" evidence="2">
    <location>
        <begin position="205"/>
        <end position="382"/>
    </location>
</feature>
<evidence type="ECO:0000259" key="2">
    <source>
        <dbReference type="Pfam" id="PF01425"/>
    </source>
</evidence>
<keyword evidence="1" id="KW-0732">Signal</keyword>
<dbReference type="OMA" id="TGEGWFF"/>
<dbReference type="InterPro" id="IPR036928">
    <property type="entry name" value="AS_sf"/>
</dbReference>
<dbReference type="eggNOG" id="KOG1211">
    <property type="taxonomic scope" value="Eukaryota"/>
</dbReference>
<dbReference type="PANTHER" id="PTHR46310">
    <property type="entry name" value="AMIDASE 1"/>
    <property type="match status" value="1"/>
</dbReference>
<name>S3C549_OPHP1</name>
<dbReference type="Pfam" id="PF01425">
    <property type="entry name" value="Amidase"/>
    <property type="match status" value="1"/>
</dbReference>
<dbReference type="Gene3D" id="3.90.1300.10">
    <property type="entry name" value="Amidase signature (AS) domain"/>
    <property type="match status" value="1"/>
</dbReference>
<feature type="domain" description="Scytalone dehydratase-like protein Arp1 N-terminal" evidence="3">
    <location>
        <begin position="71"/>
        <end position="176"/>
    </location>
</feature>
<dbReference type="Pfam" id="PF26053">
    <property type="entry name" value="DUF8016"/>
    <property type="match status" value="1"/>
</dbReference>
<keyword evidence="4" id="KW-0808">Transferase</keyword>